<comment type="caution">
    <text evidence="5">The sequence shown here is derived from an EMBL/GenBank/DDBJ whole genome shotgun (WGS) entry which is preliminary data.</text>
</comment>
<feature type="disulfide bond" evidence="2">
    <location>
        <begin position="146"/>
        <end position="154"/>
    </location>
</feature>
<keyword evidence="6" id="KW-1185">Reference proteome</keyword>
<dbReference type="PANTHER" id="PTHR37981">
    <property type="entry name" value="LIPASE 2"/>
    <property type="match status" value="1"/>
</dbReference>
<feature type="disulfide bond" evidence="2">
    <location>
        <begin position="61"/>
        <end position="89"/>
    </location>
</feature>
<dbReference type="Proteomes" id="UP000466794">
    <property type="component" value="Unassembled WGS sequence"/>
</dbReference>
<dbReference type="InterPro" id="IPR036514">
    <property type="entry name" value="SGNH_hydro_sf"/>
</dbReference>
<feature type="signal peptide" evidence="3">
    <location>
        <begin position="1"/>
        <end position="28"/>
    </location>
</feature>
<name>A0A7K1V818_9NOCA</name>
<evidence type="ECO:0000256" key="1">
    <source>
        <dbReference type="PIRSR" id="PIRSR637460-1"/>
    </source>
</evidence>
<evidence type="ECO:0000256" key="2">
    <source>
        <dbReference type="PIRSR" id="PIRSR637460-2"/>
    </source>
</evidence>
<feature type="active site" description="Nucleophile" evidence="1">
    <location>
        <position position="48"/>
    </location>
</feature>
<feature type="domain" description="SGNH hydrolase-type esterase" evidence="4">
    <location>
        <begin position="44"/>
        <end position="292"/>
    </location>
</feature>
<evidence type="ECO:0000256" key="3">
    <source>
        <dbReference type="SAM" id="SignalP"/>
    </source>
</evidence>
<keyword evidence="3" id="KW-0732">Signal</keyword>
<dbReference type="Pfam" id="PF13472">
    <property type="entry name" value="Lipase_GDSL_2"/>
    <property type="match status" value="1"/>
</dbReference>
<keyword evidence="2" id="KW-1015">Disulfide bond</keyword>
<feature type="chain" id="PRO_5029762227" description="SGNH hydrolase-type esterase domain-containing protein" evidence="3">
    <location>
        <begin position="29"/>
        <end position="304"/>
    </location>
</feature>
<dbReference type="SUPFAM" id="SSF52266">
    <property type="entry name" value="SGNH hydrolase"/>
    <property type="match status" value="1"/>
</dbReference>
<dbReference type="Gene3D" id="3.40.50.1110">
    <property type="entry name" value="SGNH hydrolase"/>
    <property type="match status" value="1"/>
</dbReference>
<dbReference type="EMBL" id="WRPP01000010">
    <property type="protein sequence ID" value="MVU82706.1"/>
    <property type="molecule type" value="Genomic_DNA"/>
</dbReference>
<evidence type="ECO:0000313" key="5">
    <source>
        <dbReference type="EMBL" id="MVU82706.1"/>
    </source>
</evidence>
<dbReference type="GO" id="GO:0019433">
    <property type="term" value="P:triglyceride catabolic process"/>
    <property type="evidence" value="ECO:0007669"/>
    <property type="project" value="TreeGrafter"/>
</dbReference>
<accession>A0A7K1V818</accession>
<gene>
    <name evidence="5" type="ORF">GPX89_36420</name>
</gene>
<feature type="active site" evidence="1">
    <location>
        <position position="285"/>
    </location>
</feature>
<proteinExistence type="predicted"/>
<reference evidence="5 6" key="1">
    <citation type="submission" date="2019-12" db="EMBL/GenBank/DDBJ databases">
        <title>Nocardia sp. nov. ET3-3 isolated from soil.</title>
        <authorList>
            <person name="Kanchanasin P."/>
            <person name="Tanasupawat S."/>
            <person name="Yuki M."/>
            <person name="Kudo T."/>
        </authorList>
    </citation>
    <scope>NUCLEOTIDE SEQUENCE [LARGE SCALE GENOMIC DNA]</scope>
    <source>
        <strain evidence="5 6">ET3-3</strain>
    </source>
</reference>
<dbReference type="GO" id="GO:0004806">
    <property type="term" value="F:triacylglycerol lipase activity"/>
    <property type="evidence" value="ECO:0007669"/>
    <property type="project" value="TreeGrafter"/>
</dbReference>
<evidence type="ECO:0000259" key="4">
    <source>
        <dbReference type="Pfam" id="PF13472"/>
    </source>
</evidence>
<dbReference type="CDD" id="cd01823">
    <property type="entry name" value="SEST_like"/>
    <property type="match status" value="1"/>
</dbReference>
<dbReference type="AlphaFoldDB" id="A0A7K1V818"/>
<dbReference type="InterPro" id="IPR037460">
    <property type="entry name" value="SEST-like"/>
</dbReference>
<organism evidence="5 6">
    <name type="scientific">Nocardia terrae</name>
    <dbReference type="NCBI Taxonomy" id="2675851"/>
    <lineage>
        <taxon>Bacteria</taxon>
        <taxon>Bacillati</taxon>
        <taxon>Actinomycetota</taxon>
        <taxon>Actinomycetes</taxon>
        <taxon>Mycobacteriales</taxon>
        <taxon>Nocardiaceae</taxon>
        <taxon>Nocardia</taxon>
    </lineage>
</organism>
<evidence type="ECO:0000313" key="6">
    <source>
        <dbReference type="Proteomes" id="UP000466794"/>
    </source>
</evidence>
<dbReference type="PANTHER" id="PTHR37981:SF1">
    <property type="entry name" value="SGNH HYDROLASE-TYPE ESTERASE DOMAIN-CONTAINING PROTEIN"/>
    <property type="match status" value="1"/>
</dbReference>
<dbReference type="InterPro" id="IPR013830">
    <property type="entry name" value="SGNH_hydro"/>
</dbReference>
<protein>
    <recommendedName>
        <fullName evidence="4">SGNH hydrolase-type esterase domain-containing protein</fullName>
    </recommendedName>
</protein>
<sequence length="304" mass="32796">MCSVQFFRAVVMRSWIAVVLAVGVSACAAGMGTAAPADSRELVVLGDSFSANAWAVDSQECRHGDTSWPTQLSKLMGEADASDYLDLSCPGASIDTPPSYTAAWEAKQADQAGAFGPRTKVVALQFGLNDRWGTNDTTLWYALQQCVLDLIRGCGTEAAAANRIVDDSNLTGAKYAERLANVITYVKYYAPNARIVLVGYPEFFRIGQDAVCFNAFGAVRFIQPRGQAAIESLDRLDQAQREAARLLGVEFFDSRAVTAGHGLCTEQPWLNDYQDPRDPTAIPFHPSVRGDEAVAAGIRDQIAG</sequence>